<gene>
    <name evidence="5" type="ORF">L0P48_08640</name>
</gene>
<comment type="caution">
    <text evidence="5">The sequence shown here is derived from an EMBL/GenBank/DDBJ whole genome shotgun (WGS) entry which is preliminary data.</text>
</comment>
<evidence type="ECO:0000256" key="2">
    <source>
        <dbReference type="SAM" id="SignalP"/>
    </source>
</evidence>
<proteinExistence type="predicted"/>
<dbReference type="AlphaFoldDB" id="A0AAW5CJD8"/>
<dbReference type="EMBL" id="JAKNDE010000009">
    <property type="protein sequence ID" value="MCG5033676.1"/>
    <property type="molecule type" value="Genomic_DNA"/>
</dbReference>
<dbReference type="InterPro" id="IPR022464">
    <property type="entry name" value="Strep_pil_isopept_link"/>
</dbReference>
<dbReference type="Pfam" id="PF24547">
    <property type="entry name" value="DUF7601"/>
    <property type="match status" value="1"/>
</dbReference>
<keyword evidence="2" id="KW-0732">Signal</keyword>
<dbReference type="Gene3D" id="2.60.40.3050">
    <property type="match status" value="1"/>
</dbReference>
<dbReference type="InterPro" id="IPR038174">
    <property type="entry name" value="Strep_pil_link_sf"/>
</dbReference>
<accession>A0AAW5CJD8</accession>
<keyword evidence="1" id="KW-1133">Transmembrane helix</keyword>
<keyword evidence="1" id="KW-0472">Membrane</keyword>
<dbReference type="RefSeq" id="WP_186582560.1">
    <property type="nucleotide sequence ID" value="NZ_CAXSKA010000023.1"/>
</dbReference>
<evidence type="ECO:0000313" key="6">
    <source>
        <dbReference type="Proteomes" id="UP001200089"/>
    </source>
</evidence>
<dbReference type="Proteomes" id="UP001200089">
    <property type="component" value="Unassembled WGS sequence"/>
</dbReference>
<feature type="signal peptide" evidence="2">
    <location>
        <begin position="1"/>
        <end position="26"/>
    </location>
</feature>
<evidence type="ECO:0000259" key="3">
    <source>
        <dbReference type="Pfam" id="PF12892"/>
    </source>
</evidence>
<name>A0AAW5CJD8_9FIRM</name>
<feature type="transmembrane region" description="Helical" evidence="1">
    <location>
        <begin position="324"/>
        <end position="343"/>
    </location>
</feature>
<feature type="domain" description="Streptococcal pilin isopeptide linkage" evidence="3">
    <location>
        <begin position="49"/>
        <end position="187"/>
    </location>
</feature>
<dbReference type="InterPro" id="IPR055382">
    <property type="entry name" value="DUF7601"/>
</dbReference>
<keyword evidence="1" id="KW-0812">Transmembrane</keyword>
<dbReference type="Pfam" id="PF12892">
    <property type="entry name" value="FctA"/>
    <property type="match status" value="1"/>
</dbReference>
<protein>
    <recommendedName>
        <fullName evidence="7">Streptococcal pilin isopeptide linker domain-containing protein</fullName>
    </recommendedName>
</protein>
<feature type="domain" description="DUF7601" evidence="4">
    <location>
        <begin position="190"/>
        <end position="311"/>
    </location>
</feature>
<reference evidence="5" key="1">
    <citation type="submission" date="2022-01" db="EMBL/GenBank/DDBJ databases">
        <title>Collection of gut derived symbiotic bacterial strains cultured from healthy donors.</title>
        <authorList>
            <person name="Lin H."/>
            <person name="Kohout C."/>
            <person name="Waligurski E."/>
            <person name="Pamer E.G."/>
        </authorList>
    </citation>
    <scope>NUCLEOTIDE SEQUENCE</scope>
    <source>
        <strain evidence="5">DFI.1.11</strain>
    </source>
</reference>
<sequence>MKKTKKLLACLIAAATMFTMGSTAFAAETAEAETKTPVDSVTLTKSYKLEVADMKSPAETFNYTVTAANVTDAASNTTKDNMPMPKVVAYTTEYTEGEATVEGKEKTFTIELPNYNSVGIYYYTVAETKGNTLGVTYDEKTVTLKVTVVNNKSGDGFDRYVTVYKNISSNESRKLTEGQNAFENTYSANSLPVKKVVTGNLGDKNKFFTVTVTLKNNTGKTMSSDISYKVGEATNTIKASDWENNIATAEINLKHDQTITFTNLPFGVTYDVTEADYTKAKGGYDAPVYTYTNTNKTVNKTSQNVTITNNKGGDIDTGVNLTTLPYILVFAGVIVIAGAAFITRRRKYED</sequence>
<organism evidence="5 6">
    <name type="scientific">Blautia massiliensis</name>
    <name type="common">ex Durand et al. 2017</name>
    <dbReference type="NCBI Taxonomy" id="1737424"/>
    <lineage>
        <taxon>Bacteria</taxon>
        <taxon>Bacillati</taxon>
        <taxon>Bacillota</taxon>
        <taxon>Clostridia</taxon>
        <taxon>Lachnospirales</taxon>
        <taxon>Lachnospiraceae</taxon>
        <taxon>Blautia</taxon>
    </lineage>
</organism>
<evidence type="ECO:0000256" key="1">
    <source>
        <dbReference type="SAM" id="Phobius"/>
    </source>
</evidence>
<evidence type="ECO:0000313" key="5">
    <source>
        <dbReference type="EMBL" id="MCG5033676.1"/>
    </source>
</evidence>
<evidence type="ECO:0008006" key="7">
    <source>
        <dbReference type="Google" id="ProtNLM"/>
    </source>
</evidence>
<dbReference type="Gene3D" id="2.60.40.1140">
    <property type="entry name" value="Collagen-binding surface protein Cna, B-type domain"/>
    <property type="match status" value="1"/>
</dbReference>
<feature type="chain" id="PRO_5043755974" description="Streptococcal pilin isopeptide linker domain-containing protein" evidence="2">
    <location>
        <begin position="27"/>
        <end position="350"/>
    </location>
</feature>
<evidence type="ECO:0000259" key="4">
    <source>
        <dbReference type="Pfam" id="PF24547"/>
    </source>
</evidence>
<dbReference type="NCBIfam" id="TIGR03786">
    <property type="entry name" value="strep_pil_rpt"/>
    <property type="match status" value="1"/>
</dbReference>